<evidence type="ECO:0000313" key="2">
    <source>
        <dbReference type="Proteomes" id="UP001338582"/>
    </source>
</evidence>
<dbReference type="EMBL" id="CP138897">
    <property type="protein sequence ID" value="WPK25952.1"/>
    <property type="molecule type" value="Genomic_DNA"/>
</dbReference>
<proteinExistence type="predicted"/>
<accession>A0AAX4HBM6</accession>
<gene>
    <name evidence="1" type="ORF">PUMCH_003291</name>
</gene>
<sequence>MLYEIVFLSSEWFFCSQGPDHFKVLTEIINKGYSKARDRFDIVASPRIECPSELLNSFHVKEDGDFVYALLLGNKQIWSEIETQTGYRRRFNADISPKSHCEDSDVPPKILEYFGELEPQNVTYTFLKPNEHIDEEVQNRVFAVAGYQILEQHLVDQTIEIPGAKYYELTGFCAFGKRMGTKYLEYTIEQFFADRSSPIAIDKRAPQFFVCCVVIAEHDLVPYYTKVCKFTRSKKEDVLVTSAENLQVLESTLKFKKDFHVSFLYREVIPS</sequence>
<organism evidence="1 2">
    <name type="scientific">Australozyma saopauloensis</name>
    <dbReference type="NCBI Taxonomy" id="291208"/>
    <lineage>
        <taxon>Eukaryota</taxon>
        <taxon>Fungi</taxon>
        <taxon>Dikarya</taxon>
        <taxon>Ascomycota</taxon>
        <taxon>Saccharomycotina</taxon>
        <taxon>Pichiomycetes</taxon>
        <taxon>Metschnikowiaceae</taxon>
        <taxon>Australozyma</taxon>
    </lineage>
</organism>
<dbReference type="GeneID" id="88174355"/>
<name>A0AAX4HBM6_9ASCO</name>
<reference evidence="1 2" key="1">
    <citation type="submission" date="2023-10" db="EMBL/GenBank/DDBJ databases">
        <title>Draft Genome Sequence of Candida saopaulonensis from a very Premature Infant with Sepsis.</title>
        <authorList>
            <person name="Ning Y."/>
            <person name="Dai R."/>
            <person name="Xiao M."/>
            <person name="Xu Y."/>
            <person name="Yan Q."/>
            <person name="Zhang L."/>
        </authorList>
    </citation>
    <scope>NUCLEOTIDE SEQUENCE [LARGE SCALE GENOMIC DNA]</scope>
    <source>
        <strain evidence="1 2">19XY460</strain>
    </source>
</reference>
<dbReference type="KEGG" id="asau:88174355"/>
<keyword evidence="2" id="KW-1185">Reference proteome</keyword>
<dbReference type="AlphaFoldDB" id="A0AAX4HBM6"/>
<dbReference type="Proteomes" id="UP001338582">
    <property type="component" value="Chromosome 4"/>
</dbReference>
<dbReference type="RefSeq" id="XP_062878334.1">
    <property type="nucleotide sequence ID" value="XM_063022264.1"/>
</dbReference>
<protein>
    <submittedName>
        <fullName evidence="1">Uncharacterized protein</fullName>
    </submittedName>
</protein>
<evidence type="ECO:0000313" key="1">
    <source>
        <dbReference type="EMBL" id="WPK25952.1"/>
    </source>
</evidence>